<feature type="region of interest" description="Disordered" evidence="1">
    <location>
        <begin position="401"/>
        <end position="488"/>
    </location>
</feature>
<evidence type="ECO:0000256" key="2">
    <source>
        <dbReference type="SAM" id="Phobius"/>
    </source>
</evidence>
<proteinExistence type="predicted"/>
<feature type="transmembrane region" description="Helical" evidence="2">
    <location>
        <begin position="257"/>
        <end position="279"/>
    </location>
</feature>
<feature type="compositionally biased region" description="Acidic residues" evidence="1">
    <location>
        <begin position="409"/>
        <end position="422"/>
    </location>
</feature>
<feature type="transmembrane region" description="Helical" evidence="2">
    <location>
        <begin position="27"/>
        <end position="53"/>
    </location>
</feature>
<feature type="transmembrane region" description="Helical" evidence="2">
    <location>
        <begin position="203"/>
        <end position="223"/>
    </location>
</feature>
<feature type="compositionally biased region" description="Basic and acidic residues" evidence="1">
    <location>
        <begin position="423"/>
        <end position="432"/>
    </location>
</feature>
<feature type="transmembrane region" description="Helical" evidence="2">
    <location>
        <begin position="330"/>
        <end position="350"/>
    </location>
</feature>
<dbReference type="EMBL" id="QFOZ01000001">
    <property type="protein sequence ID" value="PZP89637.1"/>
    <property type="molecule type" value="Genomic_DNA"/>
</dbReference>
<evidence type="ECO:0000256" key="1">
    <source>
        <dbReference type="SAM" id="MobiDB-lite"/>
    </source>
</evidence>
<accession>A0A2W5IF87</accession>
<keyword evidence="2" id="KW-0812">Transmembrane</keyword>
<feature type="transmembrane region" description="Helical" evidence="2">
    <location>
        <begin position="119"/>
        <end position="138"/>
    </location>
</feature>
<dbReference type="AlphaFoldDB" id="A0A2W5IF87"/>
<feature type="transmembrane region" description="Helical" evidence="2">
    <location>
        <begin position="365"/>
        <end position="384"/>
    </location>
</feature>
<protein>
    <submittedName>
        <fullName evidence="3">Uncharacterized protein</fullName>
    </submittedName>
</protein>
<feature type="compositionally biased region" description="Acidic residues" evidence="1">
    <location>
        <begin position="462"/>
        <end position="478"/>
    </location>
</feature>
<comment type="caution">
    <text evidence="3">The sequence shown here is derived from an EMBL/GenBank/DDBJ whole genome shotgun (WGS) entry which is preliminary data.</text>
</comment>
<keyword evidence="2" id="KW-1133">Transmembrane helix</keyword>
<dbReference type="Pfam" id="PF19877">
    <property type="entry name" value="DUF6350"/>
    <property type="match status" value="1"/>
</dbReference>
<sequence length="488" mass="52042">MASSETGESTHPRSAHVLSIFRGRRGVIVPALLPSVALLVVAMVVAGITVAVTDMDSPHWWPLTLSLWMAVFHVPFTGIGPTGFVTVMGFLPLLPTLLYIVFLAWVARRFIADDIPADTQLFSLLSILIPLIFAGIGWGGMWGMRGIVFIQPPHAGVMVGMVFFITLVGITIGLREHVLYLIPHARDTFPSWGKAGFWVTEQFLCAMLMAGSIASVVALIAHWNLIGQVLNYGNSAAGIAGFGVFSLLYLPNMMVAAATILSGGGIHVGLFQTSLYATHLDKLPAFPLFAALPQDEAQTWWLIFLTIPIAAAIVVACRTPGETVQDRLKAIAFATPTTAACAALGAWLAGGEIGVMGSVRMSEGLTGLILAAWIGILGSVTVFVQRGEGFASIKAAHSQRRAKKRAVDERDDESDDVEEDVSEEKSEEKDGSDVTEPDENTDTSDSDTSENSESADTVENSDAGESDEMSESVDDADGTDNNSINTSS</sequence>
<keyword evidence="2" id="KW-0472">Membrane</keyword>
<feature type="compositionally biased region" description="Polar residues" evidence="1">
    <location>
        <begin position="479"/>
        <end position="488"/>
    </location>
</feature>
<feature type="transmembrane region" description="Helical" evidence="2">
    <location>
        <begin position="158"/>
        <end position="182"/>
    </location>
</feature>
<feature type="transmembrane region" description="Helical" evidence="2">
    <location>
        <begin position="84"/>
        <end position="107"/>
    </location>
</feature>
<reference evidence="3 4" key="1">
    <citation type="submission" date="2017-08" db="EMBL/GenBank/DDBJ databases">
        <title>Infants hospitalized years apart are colonized by the same room-sourced microbial strains.</title>
        <authorList>
            <person name="Brooks B."/>
            <person name="Olm M.R."/>
            <person name="Firek B.A."/>
            <person name="Baker R."/>
            <person name="Thomas B.C."/>
            <person name="Morowitz M.J."/>
            <person name="Banfield J.F."/>
        </authorList>
    </citation>
    <scope>NUCLEOTIDE SEQUENCE [LARGE SCALE GENOMIC DNA]</scope>
    <source>
        <strain evidence="3">S2_006_000_R1_57</strain>
    </source>
</reference>
<feature type="transmembrane region" description="Helical" evidence="2">
    <location>
        <begin position="229"/>
        <end position="250"/>
    </location>
</feature>
<feature type="compositionally biased region" description="Acidic residues" evidence="1">
    <location>
        <begin position="433"/>
        <end position="450"/>
    </location>
</feature>
<evidence type="ECO:0000313" key="3">
    <source>
        <dbReference type="EMBL" id="PZP89637.1"/>
    </source>
</evidence>
<dbReference type="RefSeq" id="WP_290595600.1">
    <property type="nucleotide sequence ID" value="NZ_CAKZIO010000003.1"/>
</dbReference>
<dbReference type="Proteomes" id="UP000248606">
    <property type="component" value="Unassembled WGS sequence"/>
</dbReference>
<dbReference type="InterPro" id="IPR045931">
    <property type="entry name" value="DUF6350"/>
</dbReference>
<organism evidence="3 4">
    <name type="scientific">Lawsonella clevelandensis</name>
    <dbReference type="NCBI Taxonomy" id="1528099"/>
    <lineage>
        <taxon>Bacteria</taxon>
        <taxon>Bacillati</taxon>
        <taxon>Actinomycetota</taxon>
        <taxon>Actinomycetes</taxon>
        <taxon>Mycobacteriales</taxon>
        <taxon>Lawsonellaceae</taxon>
        <taxon>Lawsonella</taxon>
    </lineage>
</organism>
<gene>
    <name evidence="3" type="ORF">DI579_00175</name>
</gene>
<name>A0A2W5IF87_9ACTN</name>
<evidence type="ECO:0000313" key="4">
    <source>
        <dbReference type="Proteomes" id="UP000248606"/>
    </source>
</evidence>
<feature type="transmembrane region" description="Helical" evidence="2">
    <location>
        <begin position="299"/>
        <end position="318"/>
    </location>
</feature>